<organism evidence="3 4">
    <name type="scientific">Parapedobacter deserti</name>
    <dbReference type="NCBI Taxonomy" id="1912957"/>
    <lineage>
        <taxon>Bacteria</taxon>
        <taxon>Pseudomonadati</taxon>
        <taxon>Bacteroidota</taxon>
        <taxon>Sphingobacteriia</taxon>
        <taxon>Sphingobacteriales</taxon>
        <taxon>Sphingobacteriaceae</taxon>
        <taxon>Parapedobacter</taxon>
    </lineage>
</organism>
<dbReference type="Proteomes" id="UP001595526">
    <property type="component" value="Unassembled WGS sequence"/>
</dbReference>
<feature type="transmembrane region" description="Helical" evidence="2">
    <location>
        <begin position="130"/>
        <end position="148"/>
    </location>
</feature>
<keyword evidence="4" id="KW-1185">Reference proteome</keyword>
<protein>
    <submittedName>
        <fullName evidence="3">Uncharacterized protein</fullName>
    </submittedName>
</protein>
<evidence type="ECO:0000256" key="2">
    <source>
        <dbReference type="SAM" id="Phobius"/>
    </source>
</evidence>
<sequence>MAQPSPDTTGYEKQRQKVNELLTQRSMRFGQFDESLNKRTGIFGLKTKKDMQASIDILKQIVLTDNYIFKETKALLDYKEFEKSQIADQASEFDVRINGYIKTISKLQREQERLRSDLNALEKANQLNKGLAVLFGLAFGGATVYILVSRQKLTKA</sequence>
<accession>A0ABV7JNC5</accession>
<dbReference type="RefSeq" id="WP_379022906.1">
    <property type="nucleotide sequence ID" value="NZ_JBHRTA010000037.1"/>
</dbReference>
<dbReference type="EMBL" id="JBHRTA010000037">
    <property type="protein sequence ID" value="MFC3198341.1"/>
    <property type="molecule type" value="Genomic_DNA"/>
</dbReference>
<reference evidence="4" key="1">
    <citation type="journal article" date="2019" name="Int. J. Syst. Evol. Microbiol.">
        <title>The Global Catalogue of Microorganisms (GCM) 10K type strain sequencing project: providing services to taxonomists for standard genome sequencing and annotation.</title>
        <authorList>
            <consortium name="The Broad Institute Genomics Platform"/>
            <consortium name="The Broad Institute Genome Sequencing Center for Infectious Disease"/>
            <person name="Wu L."/>
            <person name="Ma J."/>
        </authorList>
    </citation>
    <scope>NUCLEOTIDE SEQUENCE [LARGE SCALE GENOMIC DNA]</scope>
    <source>
        <strain evidence="4">KCTC 52416</strain>
    </source>
</reference>
<keyword evidence="2" id="KW-0812">Transmembrane</keyword>
<gene>
    <name evidence="3" type="ORF">ACFOET_12020</name>
</gene>
<evidence type="ECO:0000313" key="4">
    <source>
        <dbReference type="Proteomes" id="UP001595526"/>
    </source>
</evidence>
<evidence type="ECO:0000256" key="1">
    <source>
        <dbReference type="SAM" id="Coils"/>
    </source>
</evidence>
<feature type="coiled-coil region" evidence="1">
    <location>
        <begin position="97"/>
        <end position="127"/>
    </location>
</feature>
<keyword evidence="2" id="KW-1133">Transmembrane helix</keyword>
<comment type="caution">
    <text evidence="3">The sequence shown here is derived from an EMBL/GenBank/DDBJ whole genome shotgun (WGS) entry which is preliminary data.</text>
</comment>
<name>A0ABV7JNC5_9SPHI</name>
<proteinExistence type="predicted"/>
<keyword evidence="1" id="KW-0175">Coiled coil</keyword>
<keyword evidence="2" id="KW-0472">Membrane</keyword>
<evidence type="ECO:0000313" key="3">
    <source>
        <dbReference type="EMBL" id="MFC3198341.1"/>
    </source>
</evidence>